<evidence type="ECO:0000256" key="3">
    <source>
        <dbReference type="ARBA" id="ARBA00023065"/>
    </source>
</evidence>
<comment type="similarity">
    <text evidence="1 4">Belongs to the ATPase alpha/beta chains family.</text>
</comment>
<dbReference type="PANTHER" id="PTHR43389">
    <property type="entry name" value="V-TYPE PROTON ATPASE SUBUNIT B"/>
    <property type="match status" value="1"/>
</dbReference>
<dbReference type="Proteomes" id="UP000005868">
    <property type="component" value="Chromosome"/>
</dbReference>
<keyword evidence="4" id="KW-0066">ATP synthesis</keyword>
<comment type="function">
    <text evidence="4">Produces ATP from ADP in the presence of a proton gradient across the membrane. The V-type beta chain is a regulatory subunit.</text>
</comment>
<reference evidence="8 9" key="2">
    <citation type="journal article" date="2012" name="Stand. Genomic Sci.">
        <title>Genome sequence of the moderately thermophilic, amino-acid-degrading and sulfur-reducing bacterium Thermovirga lienii type strain (Cas60314(T)).</title>
        <authorList>
            <person name="Goker M."/>
            <person name="Saunders E."/>
            <person name="Lapidus A."/>
            <person name="Nolan M."/>
            <person name="Lucas S."/>
            <person name="Hammon N."/>
            <person name="Deshpande S."/>
            <person name="Cheng J.F."/>
            <person name="Han C."/>
            <person name="Tapia R."/>
            <person name="Goodwin L.A."/>
            <person name="Pitluck S."/>
            <person name="Liolios K."/>
            <person name="Mavromatis K."/>
            <person name="Pagani I."/>
            <person name="Ivanova N."/>
            <person name="Mikhailova N."/>
            <person name="Pati A."/>
            <person name="Chen A."/>
            <person name="Palaniappan K."/>
            <person name="Land M."/>
            <person name="Chang Y.J."/>
            <person name="Jeffries C.D."/>
            <person name="Brambilla E.M."/>
            <person name="Rohde M."/>
            <person name="Spring S."/>
            <person name="Detter J.C."/>
            <person name="Woyke T."/>
            <person name="Bristow J."/>
            <person name="Eisen J.A."/>
            <person name="Markowitz V."/>
            <person name="Hugenholtz P."/>
            <person name="Kyrpides N.C."/>
            <person name="Klenk H.P."/>
        </authorList>
    </citation>
    <scope>NUCLEOTIDE SEQUENCE [LARGE SCALE GENOMIC DNA]</scope>
    <source>
        <strain evidence="9">ATCC BAA-1197 / DSM 17291 / Cas60314</strain>
    </source>
</reference>
<dbReference type="Pfam" id="PF02874">
    <property type="entry name" value="ATP-synt_ab_N"/>
    <property type="match status" value="1"/>
</dbReference>
<dbReference type="InterPro" id="IPR000194">
    <property type="entry name" value="ATPase_F1/V1/A1_a/bsu_nucl-bd"/>
</dbReference>
<organism evidence="8 9">
    <name type="scientific">Thermovirga lienii (strain ATCC BAA-1197 / DSM 17291 / Cas60314)</name>
    <dbReference type="NCBI Taxonomy" id="580340"/>
    <lineage>
        <taxon>Bacteria</taxon>
        <taxon>Thermotogati</taxon>
        <taxon>Synergistota</taxon>
        <taxon>Synergistia</taxon>
        <taxon>Synergistales</taxon>
        <taxon>Thermovirgaceae</taxon>
        <taxon>Thermovirga</taxon>
    </lineage>
</organism>
<dbReference type="Gene3D" id="3.40.50.12240">
    <property type="match status" value="1"/>
</dbReference>
<protein>
    <recommendedName>
        <fullName evidence="4">V-type ATP synthase beta chain</fullName>
    </recommendedName>
    <alternativeName>
        <fullName evidence="4">V-ATPase subunit B</fullName>
    </alternativeName>
</protein>
<dbReference type="GO" id="GO:0046961">
    <property type="term" value="F:proton-transporting ATPase activity, rotational mechanism"/>
    <property type="evidence" value="ECO:0007669"/>
    <property type="project" value="TreeGrafter"/>
</dbReference>
<gene>
    <name evidence="4" type="primary">atpB</name>
    <name evidence="8" type="ordered locus">Tlie_0913</name>
</gene>
<dbReference type="NCBIfam" id="NF003235">
    <property type="entry name" value="PRK04196.1"/>
    <property type="match status" value="1"/>
</dbReference>
<dbReference type="Pfam" id="PF22919">
    <property type="entry name" value="ATP-synt_VA_C"/>
    <property type="match status" value="1"/>
</dbReference>
<dbReference type="PANTHER" id="PTHR43389:SF4">
    <property type="entry name" value="V-TYPE PROTON ATPASE SUBUNIT B"/>
    <property type="match status" value="1"/>
</dbReference>
<dbReference type="GO" id="GO:0005524">
    <property type="term" value="F:ATP binding"/>
    <property type="evidence" value="ECO:0007669"/>
    <property type="project" value="UniProtKB-UniRule"/>
</dbReference>
<dbReference type="HOGENOM" id="CLU_022916_0_0_0"/>
<evidence type="ECO:0000256" key="1">
    <source>
        <dbReference type="ARBA" id="ARBA00008936"/>
    </source>
</evidence>
<dbReference type="InterPro" id="IPR020003">
    <property type="entry name" value="ATPase_a/bsu_AS"/>
</dbReference>
<dbReference type="CDD" id="cd18118">
    <property type="entry name" value="ATP-synt_V_A-type_beta_N"/>
    <property type="match status" value="1"/>
</dbReference>
<dbReference type="GO" id="GO:0007035">
    <property type="term" value="P:vacuolar acidification"/>
    <property type="evidence" value="ECO:0007669"/>
    <property type="project" value="TreeGrafter"/>
</dbReference>
<dbReference type="InterPro" id="IPR027417">
    <property type="entry name" value="P-loop_NTPase"/>
</dbReference>
<evidence type="ECO:0000256" key="4">
    <source>
        <dbReference type="HAMAP-Rule" id="MF_00310"/>
    </source>
</evidence>
<accession>G7V9U6</accession>
<sequence length="464" mass="51454">MSLYREGSRAVEGITGPLLFVSGIKNGGYGEIVSIETGTSTLMGQVLQVEDEICVIQVFEDTMGLDPASTTVWLQRDVMRMPLSPALKGRVLNGRGEPIDHKGPIVYEEYRLPIQGLPLNPVMRSSPNAYIETGISSIDVMNTLVRGQKLPIFSGAGLPANELATQIVKQARVPGARGRFLPIFAAVGITAREAQYFINFFNDTGAIHNGIFFINLASDSAVERILTPRLALTAAEYFAFSLGYDVLVVITDMLYYCEALREISAVRDEVPGRRGYPGYMYSDLASIFERAGCVKGRKGSVTQLPIITMPGDDMTHPVVDLSGYITEGQIVLDRSLNDRNIYPPINVLPSLSRLMNKGIGKGRTVKEHRSLADQLYASYAKAKEVERLRLIVGEDGLTPEEKLFLRFGEIFEKEFLNQGNIYRDLKQSMEIAWDCLSVLPREALFKLSEDVITEKLAGRERKNQ</sequence>
<dbReference type="HAMAP" id="MF_00310">
    <property type="entry name" value="ATP_synth_B_arch"/>
    <property type="match status" value="1"/>
</dbReference>
<dbReference type="CDD" id="cd01135">
    <property type="entry name" value="V_A-ATPase_B"/>
    <property type="match status" value="1"/>
</dbReference>
<dbReference type="Pfam" id="PF00006">
    <property type="entry name" value="ATP-synt_ab"/>
    <property type="match status" value="1"/>
</dbReference>
<feature type="domain" description="ATPase F1/V1/A1 complex alpha/beta subunit nucleotide-binding" evidence="5">
    <location>
        <begin position="134"/>
        <end position="352"/>
    </location>
</feature>
<dbReference type="SUPFAM" id="SSF52540">
    <property type="entry name" value="P-loop containing nucleoside triphosphate hydrolases"/>
    <property type="match status" value="1"/>
</dbReference>
<dbReference type="EMBL" id="CP003096">
    <property type="protein sequence ID" value="AER66646.1"/>
    <property type="molecule type" value="Genomic_DNA"/>
</dbReference>
<proteinExistence type="inferred from homology"/>
<evidence type="ECO:0000259" key="6">
    <source>
        <dbReference type="Pfam" id="PF02874"/>
    </source>
</evidence>
<dbReference type="PROSITE" id="PS00152">
    <property type="entry name" value="ATPASE_ALPHA_BETA"/>
    <property type="match status" value="1"/>
</dbReference>
<dbReference type="GO" id="GO:0042777">
    <property type="term" value="P:proton motive force-driven plasma membrane ATP synthesis"/>
    <property type="evidence" value="ECO:0007669"/>
    <property type="project" value="UniProtKB-UniRule"/>
</dbReference>
<evidence type="ECO:0000313" key="8">
    <source>
        <dbReference type="EMBL" id="AER66646.1"/>
    </source>
</evidence>
<dbReference type="InterPro" id="IPR004100">
    <property type="entry name" value="ATPase_F1/V1/A1_a/bsu_N"/>
</dbReference>
<evidence type="ECO:0000313" key="9">
    <source>
        <dbReference type="Proteomes" id="UP000005868"/>
    </source>
</evidence>
<keyword evidence="9" id="KW-1185">Reference proteome</keyword>
<name>G7V9U6_THELD</name>
<dbReference type="STRING" id="580340.Tlie_0913"/>
<dbReference type="InterPro" id="IPR055190">
    <property type="entry name" value="ATP-synt_VA_C"/>
</dbReference>
<evidence type="ECO:0000259" key="7">
    <source>
        <dbReference type="Pfam" id="PF22919"/>
    </source>
</evidence>
<dbReference type="eggNOG" id="COG1156">
    <property type="taxonomic scope" value="Bacteria"/>
</dbReference>
<keyword evidence="4" id="KW-0375">Hydrogen ion transport</keyword>
<feature type="domain" description="ATP synthase A/B type C-terminal" evidence="7">
    <location>
        <begin position="357"/>
        <end position="454"/>
    </location>
</feature>
<evidence type="ECO:0000259" key="5">
    <source>
        <dbReference type="Pfam" id="PF00006"/>
    </source>
</evidence>
<evidence type="ECO:0000256" key="2">
    <source>
        <dbReference type="ARBA" id="ARBA00022448"/>
    </source>
</evidence>
<dbReference type="InterPro" id="IPR022879">
    <property type="entry name" value="V-ATPase_su_B/beta"/>
</dbReference>
<keyword evidence="3 4" id="KW-0406">Ion transport</keyword>
<dbReference type="AlphaFoldDB" id="G7V9U6"/>
<reference evidence="9" key="1">
    <citation type="submission" date="2011-10" db="EMBL/GenBank/DDBJ databases">
        <title>The complete genome of chromosome of Thermovirga lienii DSM 17291.</title>
        <authorList>
            <consortium name="US DOE Joint Genome Institute (JGI-PGF)"/>
            <person name="Lucas S."/>
            <person name="Copeland A."/>
            <person name="Lapidus A."/>
            <person name="Glavina del Rio T."/>
            <person name="Dalin E."/>
            <person name="Tice H."/>
            <person name="Bruce D."/>
            <person name="Goodwin L."/>
            <person name="Pitluck S."/>
            <person name="Peters L."/>
            <person name="Mikhailova N."/>
            <person name="Saunders E."/>
            <person name="Kyrpides N."/>
            <person name="Mavromatis K."/>
            <person name="Ivanova N."/>
            <person name="Last F.I."/>
            <person name="Brettin T."/>
            <person name="Detter J.C."/>
            <person name="Han C."/>
            <person name="Larimer F."/>
            <person name="Land M."/>
            <person name="Hauser L."/>
            <person name="Markowitz V."/>
            <person name="Cheng J.-F."/>
            <person name="Hugenholtz P."/>
            <person name="Woyke T."/>
            <person name="Wu D."/>
            <person name="Spring S."/>
            <person name="Schroeder M."/>
            <person name="Brambilla E.-M."/>
            <person name="Klenk H.-P."/>
            <person name="Eisen J.A."/>
        </authorList>
    </citation>
    <scope>NUCLEOTIDE SEQUENCE [LARGE SCALE GENOMIC DNA]</scope>
    <source>
        <strain evidence="9">ATCC BAA-1197 / DSM 17291 / Cas60314</strain>
    </source>
</reference>
<feature type="domain" description="ATPase F1/V1/A1 complex alpha/beta subunit N-terminal" evidence="6">
    <location>
        <begin position="13"/>
        <end position="70"/>
    </location>
</feature>
<dbReference type="KEGG" id="tli:Tlie_0913"/>
<dbReference type="OrthoDB" id="9802718at2"/>
<dbReference type="GO" id="GO:0046933">
    <property type="term" value="F:proton-transporting ATP synthase activity, rotational mechanism"/>
    <property type="evidence" value="ECO:0007669"/>
    <property type="project" value="UniProtKB-UniRule"/>
</dbReference>
<keyword evidence="2 4" id="KW-0813">Transport</keyword>